<protein>
    <submittedName>
        <fullName evidence="4">Class I SAM-dependent methyltransferase</fullName>
    </submittedName>
</protein>
<evidence type="ECO:0000256" key="1">
    <source>
        <dbReference type="ARBA" id="ARBA00022603"/>
    </source>
</evidence>
<proteinExistence type="predicted"/>
<evidence type="ECO:0000256" key="2">
    <source>
        <dbReference type="ARBA" id="ARBA00022679"/>
    </source>
</evidence>
<evidence type="ECO:0000256" key="3">
    <source>
        <dbReference type="ARBA" id="ARBA00022691"/>
    </source>
</evidence>
<dbReference type="PANTHER" id="PTHR43464">
    <property type="entry name" value="METHYLTRANSFERASE"/>
    <property type="match status" value="1"/>
</dbReference>
<reference evidence="5" key="1">
    <citation type="submission" date="2017-10" db="EMBL/GenBank/DDBJ databases">
        <title>Completed PacBio SMRT sequence of Methylosinus trichosporium OB3b reveals presence of a third large plasmid.</title>
        <authorList>
            <person name="Charles T.C."/>
            <person name="Lynch M.D.J."/>
            <person name="Heil J.R."/>
            <person name="Cheng J."/>
        </authorList>
    </citation>
    <scope>NUCLEOTIDE SEQUENCE [LARGE SCALE GENOMIC DNA]</scope>
    <source>
        <strain evidence="5">OB3b</strain>
    </source>
</reference>
<keyword evidence="2 4" id="KW-0808">Transferase</keyword>
<accession>A0A2D2D565</accession>
<evidence type="ECO:0000313" key="4">
    <source>
        <dbReference type="EMBL" id="ATQ70150.1"/>
    </source>
</evidence>
<dbReference type="SUPFAM" id="SSF53335">
    <property type="entry name" value="S-adenosyl-L-methionine-dependent methyltransferases"/>
    <property type="match status" value="1"/>
</dbReference>
<dbReference type="GO" id="GO:0032259">
    <property type="term" value="P:methylation"/>
    <property type="evidence" value="ECO:0007669"/>
    <property type="project" value="UniProtKB-KW"/>
</dbReference>
<dbReference type="PANTHER" id="PTHR43464:SF19">
    <property type="entry name" value="UBIQUINONE BIOSYNTHESIS O-METHYLTRANSFERASE, MITOCHONDRIAL"/>
    <property type="match status" value="1"/>
</dbReference>
<dbReference type="InterPro" id="IPR029063">
    <property type="entry name" value="SAM-dependent_MTases_sf"/>
</dbReference>
<evidence type="ECO:0000313" key="5">
    <source>
        <dbReference type="Proteomes" id="UP000230709"/>
    </source>
</evidence>
<dbReference type="Gene3D" id="3.40.50.150">
    <property type="entry name" value="Vaccinia Virus protein VP39"/>
    <property type="match status" value="1"/>
</dbReference>
<organism evidence="4 5">
    <name type="scientific">Methylosinus trichosporium (strain ATCC 35070 / NCIMB 11131 / UNIQEM 75 / OB3b)</name>
    <dbReference type="NCBI Taxonomy" id="595536"/>
    <lineage>
        <taxon>Bacteria</taxon>
        <taxon>Pseudomonadati</taxon>
        <taxon>Pseudomonadota</taxon>
        <taxon>Alphaproteobacteria</taxon>
        <taxon>Hyphomicrobiales</taxon>
        <taxon>Methylocystaceae</taxon>
        <taxon>Methylosinus</taxon>
    </lineage>
</organism>
<gene>
    <name evidence="4" type="ORF">CQW49_00810</name>
</gene>
<dbReference type="GO" id="GO:0008168">
    <property type="term" value="F:methyltransferase activity"/>
    <property type="evidence" value="ECO:0007669"/>
    <property type="project" value="UniProtKB-KW"/>
</dbReference>
<keyword evidence="3" id="KW-0949">S-adenosyl-L-methionine</keyword>
<dbReference type="EMBL" id="CP023737">
    <property type="protein sequence ID" value="ATQ70150.1"/>
    <property type="molecule type" value="Genomic_DNA"/>
</dbReference>
<dbReference type="AlphaFoldDB" id="A0A2D2D565"/>
<dbReference type="Pfam" id="PF13489">
    <property type="entry name" value="Methyltransf_23"/>
    <property type="match status" value="1"/>
</dbReference>
<sequence>MSAPADAIGWHDRFGARFADRYRHSAAFRERLRIWSGLVDAHVRRGDAVLDAGCGPGALACVAAQRCAEVAALDASANMIALARQRAQTEGAANIAFHLGAIGDPQLFAGRRFDAILCSSVLEYIDDLDGALDWLAARLAPGGVLLVSMPNGRSLYRRAERIVFALTGRPRFYAFVRHVPTRSAFAQALGRHGLEMRAVEFYAAPRLLRLLVGGARGSEHIEPLLVAVAVRADGDDRRRTQEAERPRAHPRR</sequence>
<dbReference type="Proteomes" id="UP000230709">
    <property type="component" value="Chromosome"/>
</dbReference>
<name>A0A2D2D565_METT3</name>
<dbReference type="RefSeq" id="WP_081735661.1">
    <property type="nucleotide sequence ID" value="NZ_ADVE02000001.1"/>
</dbReference>
<dbReference type="CDD" id="cd02440">
    <property type="entry name" value="AdoMet_MTases"/>
    <property type="match status" value="1"/>
</dbReference>
<keyword evidence="1 4" id="KW-0489">Methyltransferase</keyword>
<dbReference type="KEGG" id="mtw:CQW49_00810"/>
<keyword evidence="5" id="KW-1185">Reference proteome</keyword>